<feature type="compositionally biased region" description="Low complexity" evidence="1">
    <location>
        <begin position="8"/>
        <end position="26"/>
    </location>
</feature>
<evidence type="ECO:0000313" key="2">
    <source>
        <dbReference type="EMBL" id="CAE6514297.1"/>
    </source>
</evidence>
<feature type="region of interest" description="Disordered" evidence="1">
    <location>
        <begin position="1"/>
        <end position="36"/>
    </location>
</feature>
<dbReference type="EMBL" id="CAJMWZ010006017">
    <property type="protein sequence ID" value="CAE6514297.1"/>
    <property type="molecule type" value="Genomic_DNA"/>
</dbReference>
<protein>
    <submittedName>
        <fullName evidence="2">Uncharacterized protein</fullName>
    </submittedName>
</protein>
<organism evidence="2 3">
    <name type="scientific">Rhizoctonia solani</name>
    <dbReference type="NCBI Taxonomy" id="456999"/>
    <lineage>
        <taxon>Eukaryota</taxon>
        <taxon>Fungi</taxon>
        <taxon>Dikarya</taxon>
        <taxon>Basidiomycota</taxon>
        <taxon>Agaricomycotina</taxon>
        <taxon>Agaricomycetes</taxon>
        <taxon>Cantharellales</taxon>
        <taxon>Ceratobasidiaceae</taxon>
        <taxon>Rhizoctonia</taxon>
    </lineage>
</organism>
<comment type="caution">
    <text evidence="2">The sequence shown here is derived from an EMBL/GenBank/DDBJ whole genome shotgun (WGS) entry which is preliminary data.</text>
</comment>
<proteinExistence type="predicted"/>
<evidence type="ECO:0000313" key="3">
    <source>
        <dbReference type="Proteomes" id="UP000663850"/>
    </source>
</evidence>
<feature type="region of interest" description="Disordered" evidence="1">
    <location>
        <begin position="118"/>
        <end position="142"/>
    </location>
</feature>
<gene>
    <name evidence="2" type="ORF">RDB_LOCUS109899</name>
</gene>
<dbReference type="Proteomes" id="UP000663850">
    <property type="component" value="Unassembled WGS sequence"/>
</dbReference>
<sequence>MTMRRRSSSPNTPSSDSSPSSSDLPLKAPPLEPIELVGGGKEYDEARLFRAFINDHAFDSSVTQVMQPTSAGYERLHSVLSSAQRYHVPPTTHVVKPSALVSPPAPAPAPAVDEDIVEDQPEQDSEVKPNPDVQAVHPPKENCNNLPVRIRNVPLQGAKSRVETQLKVTIDLVWDPTPRTHFHHAVGSSGYSADSKEEPVPTVGSWEWLALPPGSATKRRGRKEAKIG</sequence>
<accession>A0A8H3HJT5</accession>
<evidence type="ECO:0000256" key="1">
    <source>
        <dbReference type="SAM" id="MobiDB-lite"/>
    </source>
</evidence>
<name>A0A8H3HJT5_9AGAM</name>
<dbReference type="AlphaFoldDB" id="A0A8H3HJT5"/>
<reference evidence="2" key="1">
    <citation type="submission" date="2021-01" db="EMBL/GenBank/DDBJ databases">
        <authorList>
            <person name="Kaushik A."/>
        </authorList>
    </citation>
    <scope>NUCLEOTIDE SEQUENCE</scope>
    <source>
        <strain evidence="2">Type strain: AG8-Rh-89/</strain>
    </source>
</reference>